<protein>
    <submittedName>
        <fullName evidence="1">Uncharacterized protein</fullName>
    </submittedName>
</protein>
<dbReference type="Proteomes" id="UP000464577">
    <property type="component" value="Chromosome"/>
</dbReference>
<keyword evidence="2" id="KW-1185">Reference proteome</keyword>
<sequence>MKNNDPNQLHIFYDVVEVQETLKSIDRPVADYERVRDKLDAAAAKNQSLIRLQPGYAGSEWVIKQQTKNGAGGWRYVKKFATEKEAKDTYAVLLDSGEYVEG</sequence>
<evidence type="ECO:0000313" key="2">
    <source>
        <dbReference type="Proteomes" id="UP000464577"/>
    </source>
</evidence>
<evidence type="ECO:0000313" key="1">
    <source>
        <dbReference type="EMBL" id="QHV96273.1"/>
    </source>
</evidence>
<dbReference type="AlphaFoldDB" id="A0A6P1VT58"/>
<gene>
    <name evidence="1" type="ORF">GJR95_15170</name>
</gene>
<dbReference type="EMBL" id="CP045997">
    <property type="protein sequence ID" value="QHV96273.1"/>
    <property type="molecule type" value="Genomic_DNA"/>
</dbReference>
<reference evidence="1 2" key="1">
    <citation type="submission" date="2019-11" db="EMBL/GenBank/DDBJ databases">
        <title>Spirosoma endbachense sp. nov., isolated from a natural salt meadow.</title>
        <authorList>
            <person name="Rojas J."/>
            <person name="Ambika Manirajan B."/>
            <person name="Ratering S."/>
            <person name="Suarez C."/>
            <person name="Geissler-Plaum R."/>
            <person name="Schnell S."/>
        </authorList>
    </citation>
    <scope>NUCLEOTIDE SEQUENCE [LARGE SCALE GENOMIC DNA]</scope>
    <source>
        <strain evidence="1 2">I-24</strain>
    </source>
</reference>
<dbReference type="KEGG" id="senf:GJR95_15170"/>
<dbReference type="RefSeq" id="WP_162386682.1">
    <property type="nucleotide sequence ID" value="NZ_CP045997.1"/>
</dbReference>
<accession>A0A6P1VT58</accession>
<organism evidence="1 2">
    <name type="scientific">Spirosoma endbachense</name>
    <dbReference type="NCBI Taxonomy" id="2666025"/>
    <lineage>
        <taxon>Bacteria</taxon>
        <taxon>Pseudomonadati</taxon>
        <taxon>Bacteroidota</taxon>
        <taxon>Cytophagia</taxon>
        <taxon>Cytophagales</taxon>
        <taxon>Cytophagaceae</taxon>
        <taxon>Spirosoma</taxon>
    </lineage>
</organism>
<proteinExistence type="predicted"/>
<name>A0A6P1VT58_9BACT</name>